<dbReference type="EMBL" id="AZEE01000030">
    <property type="protein sequence ID" value="KRK97243.1"/>
    <property type="molecule type" value="Genomic_DNA"/>
</dbReference>
<dbReference type="SUPFAM" id="SSF102829">
    <property type="entry name" value="Cell division protein ZapA-like"/>
    <property type="match status" value="1"/>
</dbReference>
<comment type="caution">
    <text evidence="1">The sequence shown here is derived from an EMBL/GenBank/DDBJ whole genome shotgun (WGS) entry which is preliminary data.</text>
</comment>
<gene>
    <name evidence="1" type="ORF">FD04_GL002105</name>
</gene>
<dbReference type="InterPro" id="IPR036192">
    <property type="entry name" value="Cell_div_ZapA-like_sf"/>
</dbReference>
<evidence type="ECO:0008006" key="3">
    <source>
        <dbReference type="Google" id="ProtNLM"/>
    </source>
</evidence>
<proteinExistence type="predicted"/>
<reference evidence="1 2" key="1">
    <citation type="journal article" date="2015" name="Genome Announc.">
        <title>Expanding the biotechnology potential of lactobacilli through comparative genomics of 213 strains and associated genera.</title>
        <authorList>
            <person name="Sun Z."/>
            <person name="Harris H.M."/>
            <person name="McCann A."/>
            <person name="Guo C."/>
            <person name="Argimon S."/>
            <person name="Zhang W."/>
            <person name="Yang X."/>
            <person name="Jeffery I.B."/>
            <person name="Cooney J.C."/>
            <person name="Kagawa T.F."/>
            <person name="Liu W."/>
            <person name="Song Y."/>
            <person name="Salvetti E."/>
            <person name="Wrobel A."/>
            <person name="Rasinkangas P."/>
            <person name="Parkhill J."/>
            <person name="Rea M.C."/>
            <person name="O'Sullivan O."/>
            <person name="Ritari J."/>
            <person name="Douillard F.P."/>
            <person name="Paul Ross R."/>
            <person name="Yang R."/>
            <person name="Briner A.E."/>
            <person name="Felis G.E."/>
            <person name="de Vos W.M."/>
            <person name="Barrangou R."/>
            <person name="Klaenhammer T.R."/>
            <person name="Caufield P.W."/>
            <person name="Cui Y."/>
            <person name="Zhang H."/>
            <person name="O'Toole P.W."/>
        </authorList>
    </citation>
    <scope>NUCLEOTIDE SEQUENCE [LARGE SCALE GENOMIC DNA]</scope>
    <source>
        <strain evidence="1 2">DSM 19909</strain>
    </source>
</reference>
<evidence type="ECO:0000313" key="2">
    <source>
        <dbReference type="Proteomes" id="UP000051160"/>
    </source>
</evidence>
<keyword evidence="2" id="KW-1185">Reference proteome</keyword>
<dbReference type="Proteomes" id="UP000051160">
    <property type="component" value="Unassembled WGS sequence"/>
</dbReference>
<dbReference type="Pfam" id="PF05164">
    <property type="entry name" value="ZapA"/>
    <property type="match status" value="1"/>
</dbReference>
<protein>
    <recommendedName>
        <fullName evidence="3">Stimulator of FtsZ polymerization and component of cell-division Z-ring</fullName>
    </recommendedName>
</protein>
<dbReference type="PATRIC" id="fig|1423776.4.peg.2132"/>
<organism evidence="1 2">
    <name type="scientific">Secundilactobacillus odoratitofui DSM 19909 = JCM 15043</name>
    <dbReference type="NCBI Taxonomy" id="1423776"/>
    <lineage>
        <taxon>Bacteria</taxon>
        <taxon>Bacillati</taxon>
        <taxon>Bacillota</taxon>
        <taxon>Bacilli</taxon>
        <taxon>Lactobacillales</taxon>
        <taxon>Lactobacillaceae</taxon>
        <taxon>Secundilactobacillus</taxon>
    </lineage>
</organism>
<accession>A0A0R1LMV9</accession>
<sequence length="102" mass="11355">MVDTLDNQTDEAAARRRFKAVIDGQTYTIVGNKSEAHMRAVTSIMNQQLTQLKKLAPDMTKEEAAVLIAFNAISDQLQKTAAYDQLKQTNEKPQADSDQPTE</sequence>
<name>A0A0R1LMV9_9LACO</name>
<dbReference type="STRING" id="1423776.FD04_GL002105"/>
<dbReference type="InterPro" id="IPR053712">
    <property type="entry name" value="Bac_CellDiv_Activator"/>
</dbReference>
<evidence type="ECO:0000313" key="1">
    <source>
        <dbReference type="EMBL" id="KRK97243.1"/>
    </source>
</evidence>
<dbReference type="AlphaFoldDB" id="A0A0R1LMV9"/>
<dbReference type="Gene3D" id="6.10.250.790">
    <property type="match status" value="1"/>
</dbReference>
<dbReference type="InterPro" id="IPR007838">
    <property type="entry name" value="Cell_div_ZapA-like"/>
</dbReference>